<dbReference type="Proteomes" id="UP000291151">
    <property type="component" value="Chromosome"/>
</dbReference>
<dbReference type="Gene3D" id="3.40.30.10">
    <property type="entry name" value="Glutaredoxin"/>
    <property type="match status" value="1"/>
</dbReference>
<protein>
    <submittedName>
        <fullName evidence="1">Glutaredoxin family protein</fullName>
    </submittedName>
</protein>
<gene>
    <name evidence="1" type="ORF">DKZ56_13610</name>
</gene>
<evidence type="ECO:0000313" key="2">
    <source>
        <dbReference type="Proteomes" id="UP000291151"/>
    </source>
</evidence>
<reference evidence="1 2" key="1">
    <citation type="submission" date="2019-02" db="EMBL/GenBank/DDBJ databases">
        <title>Ureibacillus thermophilus.</title>
        <authorList>
            <person name="Sunny J.S."/>
            <person name="Natarajan A."/>
            <person name="Saleena L.M."/>
        </authorList>
    </citation>
    <scope>NUCLEOTIDE SEQUENCE [LARGE SCALE GENOMIC DNA]</scope>
    <source>
        <strain evidence="1 2">LM102</strain>
    </source>
</reference>
<dbReference type="SUPFAM" id="SSF52833">
    <property type="entry name" value="Thioredoxin-like"/>
    <property type="match status" value="1"/>
</dbReference>
<organism evidence="1 2">
    <name type="scientific">Ureibacillus thermophilus</name>
    <dbReference type="NCBI Taxonomy" id="367743"/>
    <lineage>
        <taxon>Bacteria</taxon>
        <taxon>Bacillati</taxon>
        <taxon>Bacillota</taxon>
        <taxon>Bacilli</taxon>
        <taxon>Bacillales</taxon>
        <taxon>Caryophanaceae</taxon>
        <taxon>Ureibacillus</taxon>
    </lineage>
</organism>
<keyword evidence="2" id="KW-1185">Reference proteome</keyword>
<dbReference type="KEGG" id="uth:DKZ56_13610"/>
<dbReference type="EMBL" id="CP036528">
    <property type="protein sequence ID" value="QBK26787.1"/>
    <property type="molecule type" value="Genomic_DNA"/>
</dbReference>
<dbReference type="RefSeq" id="WP_208650473.1">
    <property type="nucleotide sequence ID" value="NZ_CP036528.1"/>
</dbReference>
<dbReference type="InterPro" id="IPR008554">
    <property type="entry name" value="Glutaredoxin-like"/>
</dbReference>
<dbReference type="AlphaFoldDB" id="A0A4P6UVC1"/>
<accession>A0A4P6UVC1</accession>
<sequence length="79" mass="9359">MKVRFYHRPNCALCEEGLLILKLVQEESNFEIDMINIEEDDELHEKYMLMIPVIEKDGEIVQYGQIDFATLYEAFMNTP</sequence>
<dbReference type="Pfam" id="PF05768">
    <property type="entry name" value="Glrx-like"/>
    <property type="match status" value="1"/>
</dbReference>
<name>A0A4P6UVC1_9BACL</name>
<evidence type="ECO:0000313" key="1">
    <source>
        <dbReference type="EMBL" id="QBK26787.1"/>
    </source>
</evidence>
<proteinExistence type="predicted"/>
<dbReference type="InterPro" id="IPR036249">
    <property type="entry name" value="Thioredoxin-like_sf"/>
</dbReference>